<dbReference type="InterPro" id="IPR026275">
    <property type="entry name" value="Glyoxalase/dOase/EhpR"/>
</dbReference>
<keyword evidence="3" id="KW-1185">Reference proteome</keyword>
<feature type="domain" description="VOC" evidence="1">
    <location>
        <begin position="3"/>
        <end position="120"/>
    </location>
</feature>
<dbReference type="Proteomes" id="UP000678545">
    <property type="component" value="Unassembled WGS sequence"/>
</dbReference>
<dbReference type="PIRSF" id="PIRSF039020">
    <property type="entry name" value="EhpR"/>
    <property type="match status" value="1"/>
</dbReference>
<dbReference type="Gene3D" id="3.30.720.120">
    <property type="match status" value="1"/>
</dbReference>
<dbReference type="InterPro" id="IPR029068">
    <property type="entry name" value="Glyas_Bleomycin-R_OHBP_Dase"/>
</dbReference>
<organism evidence="2 3">
    <name type="scientific">Undibacterium fentianense</name>
    <dbReference type="NCBI Taxonomy" id="2828728"/>
    <lineage>
        <taxon>Bacteria</taxon>
        <taxon>Pseudomonadati</taxon>
        <taxon>Pseudomonadota</taxon>
        <taxon>Betaproteobacteria</taxon>
        <taxon>Burkholderiales</taxon>
        <taxon>Oxalobacteraceae</taxon>
        <taxon>Undibacterium</taxon>
    </lineage>
</organism>
<dbReference type="Gene3D" id="3.30.720.110">
    <property type="match status" value="1"/>
</dbReference>
<comment type="caution">
    <text evidence="2">The sequence shown here is derived from an EMBL/GenBank/DDBJ whole genome shotgun (WGS) entry which is preliminary data.</text>
</comment>
<dbReference type="PROSITE" id="PS51819">
    <property type="entry name" value="VOC"/>
    <property type="match status" value="1"/>
</dbReference>
<dbReference type="RefSeq" id="WP_212675657.1">
    <property type="nucleotide sequence ID" value="NZ_JAGSPJ010000004.1"/>
</dbReference>
<dbReference type="SUPFAM" id="SSF54593">
    <property type="entry name" value="Glyoxalase/Bleomycin resistance protein/Dihydroxybiphenyl dioxygenase"/>
    <property type="match status" value="1"/>
</dbReference>
<protein>
    <submittedName>
        <fullName evidence="2">VOC family protein</fullName>
    </submittedName>
</protein>
<evidence type="ECO:0000313" key="2">
    <source>
        <dbReference type="EMBL" id="MBR7800529.1"/>
    </source>
</evidence>
<dbReference type="EMBL" id="JAGSPJ010000004">
    <property type="protein sequence ID" value="MBR7800529.1"/>
    <property type="molecule type" value="Genomic_DNA"/>
</dbReference>
<proteinExistence type="predicted"/>
<dbReference type="InterPro" id="IPR037523">
    <property type="entry name" value="VOC_core"/>
</dbReference>
<dbReference type="Pfam" id="PF00903">
    <property type="entry name" value="Glyoxalase"/>
    <property type="match status" value="1"/>
</dbReference>
<dbReference type="InterPro" id="IPR004360">
    <property type="entry name" value="Glyas_Fos-R_dOase_dom"/>
</dbReference>
<sequence>MPQPNFILLYVDNPILSTHFYADLLNLHAIESSPTFSLFGLDSGLMLGLWSKHAALPRVQAAAGAHELAFAVANQQTVEEWAIDWQERGIVLIQAPCQMDFGFTFVGLDPDGHRLRVFAPGSHP</sequence>
<gene>
    <name evidence="2" type="ORF">KDM90_11030</name>
</gene>
<name>A0A941DZR9_9BURK</name>
<reference evidence="2" key="1">
    <citation type="submission" date="2021-04" db="EMBL/GenBank/DDBJ databases">
        <title>novel species isolated from subtropical streams in China.</title>
        <authorList>
            <person name="Lu H."/>
        </authorList>
    </citation>
    <scope>NUCLEOTIDE SEQUENCE</scope>
    <source>
        <strain evidence="2">FT137W</strain>
    </source>
</reference>
<dbReference type="AlphaFoldDB" id="A0A941DZR9"/>
<evidence type="ECO:0000259" key="1">
    <source>
        <dbReference type="PROSITE" id="PS51819"/>
    </source>
</evidence>
<accession>A0A941DZR9</accession>
<evidence type="ECO:0000313" key="3">
    <source>
        <dbReference type="Proteomes" id="UP000678545"/>
    </source>
</evidence>